<dbReference type="AlphaFoldDB" id="E2ACH1"/>
<accession>E2ACH1</accession>
<protein>
    <submittedName>
        <fullName evidence="1">Uncharacterized protein</fullName>
    </submittedName>
</protein>
<dbReference type="InParanoid" id="E2ACH1"/>
<sequence>MRSITPKYQHQQHFLEKKNNHIEENPYSLDENTKRSKLSQIEEINVAGNSNEVINEVAIKSNILSSEKEFDSEGLQSSDEEVDDILSCLSYTEDDSSSCSDNLSEYEIDLASDMDEYEGIPTANDNNVIDNANDHNQDPHIEQFRQILYEGCNLSKEESKMLLVSLALRHQLTDATLESLIQVIDCHLPRTHHGSKYLLLK</sequence>
<dbReference type="EMBL" id="GL438520">
    <property type="protein sequence ID" value="EFN68869.1"/>
    <property type="molecule type" value="Genomic_DNA"/>
</dbReference>
<organism evidence="2">
    <name type="scientific">Camponotus floridanus</name>
    <name type="common">Florida carpenter ant</name>
    <dbReference type="NCBI Taxonomy" id="104421"/>
    <lineage>
        <taxon>Eukaryota</taxon>
        <taxon>Metazoa</taxon>
        <taxon>Ecdysozoa</taxon>
        <taxon>Arthropoda</taxon>
        <taxon>Hexapoda</taxon>
        <taxon>Insecta</taxon>
        <taxon>Pterygota</taxon>
        <taxon>Neoptera</taxon>
        <taxon>Endopterygota</taxon>
        <taxon>Hymenoptera</taxon>
        <taxon>Apocrita</taxon>
        <taxon>Aculeata</taxon>
        <taxon>Formicoidea</taxon>
        <taxon>Formicidae</taxon>
        <taxon>Formicinae</taxon>
        <taxon>Camponotus</taxon>
    </lineage>
</organism>
<name>E2ACH1_CAMFO</name>
<dbReference type="Proteomes" id="UP000000311">
    <property type="component" value="Unassembled WGS sequence"/>
</dbReference>
<gene>
    <name evidence="1" type="ORF">EAG_05878</name>
</gene>
<proteinExistence type="predicted"/>
<dbReference type="STRING" id="104421.E2ACH1"/>
<evidence type="ECO:0000313" key="1">
    <source>
        <dbReference type="EMBL" id="EFN68869.1"/>
    </source>
</evidence>
<reference evidence="1 2" key="1">
    <citation type="journal article" date="2010" name="Science">
        <title>Genomic comparison of the ants Camponotus floridanus and Harpegnathos saltator.</title>
        <authorList>
            <person name="Bonasio R."/>
            <person name="Zhang G."/>
            <person name="Ye C."/>
            <person name="Mutti N.S."/>
            <person name="Fang X."/>
            <person name="Qin N."/>
            <person name="Donahue G."/>
            <person name="Yang P."/>
            <person name="Li Q."/>
            <person name="Li C."/>
            <person name="Zhang P."/>
            <person name="Huang Z."/>
            <person name="Berger S.L."/>
            <person name="Reinberg D."/>
            <person name="Wang J."/>
            <person name="Liebig J."/>
        </authorList>
    </citation>
    <scope>NUCLEOTIDE SEQUENCE [LARGE SCALE GENOMIC DNA]</scope>
    <source>
        <strain evidence="2">C129</strain>
    </source>
</reference>
<keyword evidence="2" id="KW-1185">Reference proteome</keyword>
<evidence type="ECO:0000313" key="2">
    <source>
        <dbReference type="Proteomes" id="UP000000311"/>
    </source>
</evidence>